<dbReference type="AlphaFoldDB" id="A0A655CQ29"/>
<gene>
    <name evidence="1" type="ORF">ERS008198_02264</name>
    <name evidence="2" type="ORF">ERS008207_02398</name>
</gene>
<evidence type="ECO:0000313" key="2">
    <source>
        <dbReference type="EMBL" id="CNU31671.1"/>
    </source>
</evidence>
<sequence>MALRHALSLTCMPVVAGAPSLVESGVIFISTAHGAEDYFILSSPVCRMALTLIRPTKSLFLHRTLPALLMHLRHAA</sequence>
<dbReference type="Proteomes" id="UP000041314">
    <property type="component" value="Unassembled WGS sequence"/>
</dbReference>
<dbReference type="Proteomes" id="UP000042394">
    <property type="component" value="Unassembled WGS sequence"/>
</dbReference>
<protein>
    <submittedName>
        <fullName evidence="1">Uncharacterized protein</fullName>
    </submittedName>
</protein>
<reference evidence="3 4" key="1">
    <citation type="submission" date="2015-03" db="EMBL/GenBank/DDBJ databases">
        <authorList>
            <consortium name="Pathogen Informatics"/>
        </authorList>
    </citation>
    <scope>NUCLEOTIDE SEQUENCE [LARGE SCALE GENOMIC DNA]</scope>
    <source>
        <strain evidence="1 3">A1104</strain>
        <strain evidence="2 4">D4891</strain>
    </source>
</reference>
<proteinExistence type="predicted"/>
<evidence type="ECO:0000313" key="1">
    <source>
        <dbReference type="EMBL" id="CNU23545.1"/>
    </source>
</evidence>
<evidence type="ECO:0000313" key="4">
    <source>
        <dbReference type="Proteomes" id="UP000042394"/>
    </source>
</evidence>
<dbReference type="EMBL" id="CQPD01000022">
    <property type="protein sequence ID" value="CNU31671.1"/>
    <property type="molecule type" value="Genomic_DNA"/>
</dbReference>
<evidence type="ECO:0000313" key="3">
    <source>
        <dbReference type="Proteomes" id="UP000041314"/>
    </source>
</evidence>
<name>A0A655CQ29_SALET</name>
<organism evidence="1 3">
    <name type="scientific">Salmonella enterica subsp. enterica serovar Bovismorbificans</name>
    <dbReference type="NCBI Taxonomy" id="58097"/>
    <lineage>
        <taxon>Bacteria</taxon>
        <taxon>Pseudomonadati</taxon>
        <taxon>Pseudomonadota</taxon>
        <taxon>Gammaproteobacteria</taxon>
        <taxon>Enterobacterales</taxon>
        <taxon>Enterobacteriaceae</taxon>
        <taxon>Salmonella</taxon>
    </lineage>
</organism>
<dbReference type="EMBL" id="CQPA01000015">
    <property type="protein sequence ID" value="CNU23545.1"/>
    <property type="molecule type" value="Genomic_DNA"/>
</dbReference>
<accession>A0A655CQ29</accession>